<dbReference type="GO" id="GO:0005509">
    <property type="term" value="F:calcium ion binding"/>
    <property type="evidence" value="ECO:0007669"/>
    <property type="project" value="InterPro"/>
</dbReference>
<dbReference type="PROSITE" id="PS00018">
    <property type="entry name" value="EF_HAND_1"/>
    <property type="match status" value="1"/>
</dbReference>
<name>A0AAP0Q7H0_9MAGN</name>
<dbReference type="Proteomes" id="UP001420932">
    <property type="component" value="Unassembled WGS sequence"/>
</dbReference>
<keyword evidence="1" id="KW-0106">Calcium</keyword>
<dbReference type="SUPFAM" id="SSF56219">
    <property type="entry name" value="DNase I-like"/>
    <property type="match status" value="1"/>
</dbReference>
<proteinExistence type="predicted"/>
<evidence type="ECO:0000313" key="4">
    <source>
        <dbReference type="Proteomes" id="UP001420932"/>
    </source>
</evidence>
<dbReference type="Gene3D" id="1.10.238.10">
    <property type="entry name" value="EF-hand"/>
    <property type="match status" value="1"/>
</dbReference>
<dbReference type="SUPFAM" id="SSF47473">
    <property type="entry name" value="EF-hand"/>
    <property type="match status" value="1"/>
</dbReference>
<dbReference type="InterPro" id="IPR018247">
    <property type="entry name" value="EF_Hand_1_Ca_BS"/>
</dbReference>
<dbReference type="GO" id="GO:0000175">
    <property type="term" value="F:3'-5'-RNA exonuclease activity"/>
    <property type="evidence" value="ECO:0007669"/>
    <property type="project" value="TreeGrafter"/>
</dbReference>
<accession>A0AAP0Q7H0</accession>
<dbReference type="PANTHER" id="PTHR12121:SF92">
    <property type="entry name" value="ENDONUCLEASE_EXONUCLEASE_PHOSPHATASE DOMAIN-CONTAINING PROTEIN"/>
    <property type="match status" value="1"/>
</dbReference>
<keyword evidence="4" id="KW-1185">Reference proteome</keyword>
<dbReference type="PANTHER" id="PTHR12121">
    <property type="entry name" value="CARBON CATABOLITE REPRESSOR PROTEIN 4"/>
    <property type="match status" value="1"/>
</dbReference>
<dbReference type="PROSITE" id="PS50222">
    <property type="entry name" value="EF_HAND_2"/>
    <property type="match status" value="1"/>
</dbReference>
<evidence type="ECO:0000256" key="1">
    <source>
        <dbReference type="ARBA" id="ARBA00022837"/>
    </source>
</evidence>
<reference evidence="3 4" key="1">
    <citation type="submission" date="2024-01" db="EMBL/GenBank/DDBJ databases">
        <title>Genome assemblies of Stephania.</title>
        <authorList>
            <person name="Yang L."/>
        </authorList>
    </citation>
    <scope>NUCLEOTIDE SEQUENCE [LARGE SCALE GENOMIC DNA]</scope>
    <source>
        <strain evidence="3">YNDBR</strain>
        <tissue evidence="3">Leaf</tissue>
    </source>
</reference>
<dbReference type="InterPro" id="IPR002048">
    <property type="entry name" value="EF_hand_dom"/>
</dbReference>
<gene>
    <name evidence="3" type="ORF">Syun_002490</name>
</gene>
<dbReference type="Pfam" id="PF13499">
    <property type="entry name" value="EF-hand_7"/>
    <property type="match status" value="1"/>
</dbReference>
<evidence type="ECO:0000259" key="2">
    <source>
        <dbReference type="PROSITE" id="PS50222"/>
    </source>
</evidence>
<evidence type="ECO:0000313" key="3">
    <source>
        <dbReference type="EMBL" id="KAK9170350.1"/>
    </source>
</evidence>
<organism evidence="3 4">
    <name type="scientific">Stephania yunnanensis</name>
    <dbReference type="NCBI Taxonomy" id="152371"/>
    <lineage>
        <taxon>Eukaryota</taxon>
        <taxon>Viridiplantae</taxon>
        <taxon>Streptophyta</taxon>
        <taxon>Embryophyta</taxon>
        <taxon>Tracheophyta</taxon>
        <taxon>Spermatophyta</taxon>
        <taxon>Magnoliopsida</taxon>
        <taxon>Ranunculales</taxon>
        <taxon>Menispermaceae</taxon>
        <taxon>Menispermoideae</taxon>
        <taxon>Cissampelideae</taxon>
        <taxon>Stephania</taxon>
    </lineage>
</organism>
<dbReference type="AlphaFoldDB" id="A0AAP0Q7H0"/>
<dbReference type="InterPro" id="IPR011992">
    <property type="entry name" value="EF-hand-dom_pair"/>
</dbReference>
<dbReference type="EMBL" id="JBBNAF010000001">
    <property type="protein sequence ID" value="KAK9170350.1"/>
    <property type="molecule type" value="Genomic_DNA"/>
</dbReference>
<dbReference type="InterPro" id="IPR050410">
    <property type="entry name" value="CCR4/nocturin_mRNA_transcr"/>
</dbReference>
<dbReference type="InterPro" id="IPR036691">
    <property type="entry name" value="Endo/exonu/phosph_ase_sf"/>
</dbReference>
<protein>
    <recommendedName>
        <fullName evidence="2">EF-hand domain-containing protein</fullName>
    </recommendedName>
</protein>
<dbReference type="Gene3D" id="3.60.10.10">
    <property type="entry name" value="Endonuclease/exonuclease/phosphatase"/>
    <property type="match status" value="1"/>
</dbReference>
<sequence length="478" mass="54394">MFPIKARTTPMSVWRASKILHCNTKPTSIKPRFGLLSKILSHRAVMGTAQLCSVSVANEESLSLSSSSTCNTAVTCTTFNILAPIYKRLNGQTRESEIRECWIGRNEGILEKLLPLKSSLYVCRRNVQEFWIGNGEFVGMYERRLGDAGYATYKLARTNNRGDGLLTAIKQDQFKVLNYKELVFNDFGDRVSQLLHLDLVNISQSQSLNTKKEALLVNTHLLFPHNAAYCLRRLLKVYRILRYIKSYCEEHQVPQVPIILCGDWNGSKNGNVYKFLRSQGFESSYDIVHRYTDGDADVHKWISHRNHRGNICGVDFIWLLNPANARKSLTGSFVESLFGNIKSFIKKESNGTARIPDIVYDFKKDNHITYSQFCQSYTGLTSDLRDAITSEEMKDFWNCIDTNGDGIVDLSELESNQREYDTPSSPRKSKISTTIAFNVKKAALYPPEVEKGVWPDYYSLSDHAQLTVEFVPMMNNCS</sequence>
<comment type="caution">
    <text evidence="3">The sequence shown here is derived from an EMBL/GenBank/DDBJ whole genome shotgun (WGS) entry which is preliminary data.</text>
</comment>
<feature type="domain" description="EF-hand" evidence="2">
    <location>
        <begin position="388"/>
        <end position="423"/>
    </location>
</feature>